<dbReference type="InterPro" id="IPR004014">
    <property type="entry name" value="ATPase_P-typ_cation-transptr_N"/>
</dbReference>
<evidence type="ECO:0000256" key="1">
    <source>
        <dbReference type="ARBA" id="ARBA00004651"/>
    </source>
</evidence>
<dbReference type="RefSeq" id="WP_098736478.1">
    <property type="nucleotide sequence ID" value="NZ_PDKW01000040.1"/>
</dbReference>
<dbReference type="InterPro" id="IPR023299">
    <property type="entry name" value="ATPase_P-typ_cyto_dom_N"/>
</dbReference>
<keyword evidence="8 10" id="KW-1133">Transmembrane helix</keyword>
<dbReference type="GO" id="GO:1902600">
    <property type="term" value="P:proton transmembrane transport"/>
    <property type="evidence" value="ECO:0007669"/>
    <property type="project" value="TreeGrafter"/>
</dbReference>
<dbReference type="SUPFAM" id="SSF56784">
    <property type="entry name" value="HAD-like"/>
    <property type="match status" value="1"/>
</dbReference>
<protein>
    <submittedName>
        <fullName evidence="12">Carbonate dehydratase</fullName>
    </submittedName>
</protein>
<dbReference type="PRINTS" id="PR00120">
    <property type="entry name" value="HATPASE"/>
</dbReference>
<evidence type="ECO:0000256" key="3">
    <source>
        <dbReference type="ARBA" id="ARBA00022475"/>
    </source>
</evidence>
<feature type="domain" description="Cation-transporting P-type ATPase N-terminal" evidence="11">
    <location>
        <begin position="22"/>
        <end position="95"/>
    </location>
</feature>
<dbReference type="PRINTS" id="PR00119">
    <property type="entry name" value="CATATPASE"/>
</dbReference>
<dbReference type="InterPro" id="IPR059000">
    <property type="entry name" value="ATPase_P-type_domA"/>
</dbReference>
<evidence type="ECO:0000256" key="9">
    <source>
        <dbReference type="ARBA" id="ARBA00023136"/>
    </source>
</evidence>
<keyword evidence="13" id="KW-1185">Reference proteome</keyword>
<dbReference type="InterPro" id="IPR023298">
    <property type="entry name" value="ATPase_P-typ_TM_dom_sf"/>
</dbReference>
<dbReference type="SFLD" id="SFLDS00003">
    <property type="entry name" value="Haloacid_Dehalogenase"/>
    <property type="match status" value="1"/>
</dbReference>
<dbReference type="Gene3D" id="1.20.1110.10">
    <property type="entry name" value="Calcium-transporting ATPase, transmembrane domain"/>
    <property type="match status" value="1"/>
</dbReference>
<proteinExistence type="inferred from homology"/>
<dbReference type="SUPFAM" id="SSF81660">
    <property type="entry name" value="Metal cation-transporting ATPase, ATP-binding domain N"/>
    <property type="match status" value="1"/>
</dbReference>
<dbReference type="PANTHER" id="PTHR43294:SF21">
    <property type="entry name" value="CATION TRANSPORTING ATPASE"/>
    <property type="match status" value="1"/>
</dbReference>
<feature type="transmembrane region" description="Helical" evidence="10">
    <location>
        <begin position="747"/>
        <end position="768"/>
    </location>
</feature>
<dbReference type="Proteomes" id="UP000225379">
    <property type="component" value="Unassembled WGS sequence"/>
</dbReference>
<dbReference type="InterPro" id="IPR036412">
    <property type="entry name" value="HAD-like_sf"/>
</dbReference>
<dbReference type="InterPro" id="IPR006068">
    <property type="entry name" value="ATPase_P-typ_cation-transptr_C"/>
</dbReference>
<dbReference type="Gene3D" id="2.70.150.10">
    <property type="entry name" value="Calcium-transporting ATPase, cytoplasmic transduction domain A"/>
    <property type="match status" value="1"/>
</dbReference>
<comment type="subcellular location">
    <subcellularLocation>
        <location evidence="1">Cell membrane</location>
        <topology evidence="1">Multi-pass membrane protein</topology>
    </subcellularLocation>
</comment>
<comment type="similarity">
    <text evidence="2">Belongs to the cation transport ATPase (P-type) (TC 3.A.3) family. Type IIA subfamily.</text>
</comment>
<evidence type="ECO:0000259" key="11">
    <source>
        <dbReference type="SMART" id="SM00831"/>
    </source>
</evidence>
<organism evidence="12 13">
    <name type="scientific">Azospirillum palustre</name>
    <dbReference type="NCBI Taxonomy" id="2044885"/>
    <lineage>
        <taxon>Bacteria</taxon>
        <taxon>Pseudomonadati</taxon>
        <taxon>Pseudomonadota</taxon>
        <taxon>Alphaproteobacteria</taxon>
        <taxon>Rhodospirillales</taxon>
        <taxon>Azospirillaceae</taxon>
        <taxon>Azospirillum</taxon>
    </lineage>
</organism>
<dbReference type="InterPro" id="IPR001757">
    <property type="entry name" value="P_typ_ATPase"/>
</dbReference>
<dbReference type="SUPFAM" id="SSF81653">
    <property type="entry name" value="Calcium ATPase, transduction domain A"/>
    <property type="match status" value="1"/>
</dbReference>
<dbReference type="Gene3D" id="3.40.50.1000">
    <property type="entry name" value="HAD superfamily/HAD-like"/>
    <property type="match status" value="1"/>
</dbReference>
<dbReference type="InterPro" id="IPR023214">
    <property type="entry name" value="HAD_sf"/>
</dbReference>
<evidence type="ECO:0000313" key="13">
    <source>
        <dbReference type="Proteomes" id="UP000225379"/>
    </source>
</evidence>
<evidence type="ECO:0000256" key="4">
    <source>
        <dbReference type="ARBA" id="ARBA00022692"/>
    </source>
</evidence>
<dbReference type="GO" id="GO:0030007">
    <property type="term" value="P:intracellular potassium ion homeostasis"/>
    <property type="evidence" value="ECO:0007669"/>
    <property type="project" value="TreeGrafter"/>
</dbReference>
<dbReference type="GO" id="GO:0036376">
    <property type="term" value="P:sodium ion export across plasma membrane"/>
    <property type="evidence" value="ECO:0007669"/>
    <property type="project" value="TreeGrafter"/>
</dbReference>
<evidence type="ECO:0000256" key="5">
    <source>
        <dbReference type="ARBA" id="ARBA00022741"/>
    </source>
</evidence>
<keyword evidence="5" id="KW-0547">Nucleotide-binding</keyword>
<dbReference type="AlphaFoldDB" id="A0A2B8BIH3"/>
<dbReference type="Gene3D" id="3.40.1110.10">
    <property type="entry name" value="Calcium-transporting ATPase, cytoplasmic domain N"/>
    <property type="match status" value="1"/>
</dbReference>
<feature type="transmembrane region" description="Helical" evidence="10">
    <location>
        <begin position="262"/>
        <end position="281"/>
    </location>
</feature>
<comment type="caution">
    <text evidence="12">The sequence shown here is derived from an EMBL/GenBank/DDBJ whole genome shotgun (WGS) entry which is preliminary data.</text>
</comment>
<dbReference type="InterPro" id="IPR018303">
    <property type="entry name" value="ATPase_P-typ_P_site"/>
</dbReference>
<dbReference type="SUPFAM" id="SSF81665">
    <property type="entry name" value="Calcium ATPase, transmembrane domain M"/>
    <property type="match status" value="1"/>
</dbReference>
<dbReference type="InterPro" id="IPR008250">
    <property type="entry name" value="ATPase_P-typ_transduc_dom_A_sf"/>
</dbReference>
<dbReference type="Pfam" id="PF08282">
    <property type="entry name" value="Hydrolase_3"/>
    <property type="match status" value="1"/>
</dbReference>
<dbReference type="SFLD" id="SFLDG00002">
    <property type="entry name" value="C1.7:_P-type_atpase_like"/>
    <property type="match status" value="1"/>
</dbReference>
<feature type="transmembrane region" description="Helical" evidence="10">
    <location>
        <begin position="821"/>
        <end position="838"/>
    </location>
</feature>
<dbReference type="InterPro" id="IPR044492">
    <property type="entry name" value="P_typ_ATPase_HD_dom"/>
</dbReference>
<feature type="transmembrane region" description="Helical" evidence="10">
    <location>
        <begin position="882"/>
        <end position="906"/>
    </location>
</feature>
<dbReference type="PROSITE" id="PS00154">
    <property type="entry name" value="ATPASE_E1_E2"/>
    <property type="match status" value="1"/>
</dbReference>
<dbReference type="Pfam" id="PF00122">
    <property type="entry name" value="E1-E2_ATPase"/>
    <property type="match status" value="1"/>
</dbReference>
<dbReference type="GO" id="GO:0006883">
    <property type="term" value="P:intracellular sodium ion homeostasis"/>
    <property type="evidence" value="ECO:0007669"/>
    <property type="project" value="TreeGrafter"/>
</dbReference>
<dbReference type="SFLD" id="SFLDF00027">
    <property type="entry name" value="p-type_atpase"/>
    <property type="match status" value="1"/>
</dbReference>
<gene>
    <name evidence="12" type="ORF">CRT60_11040</name>
</gene>
<reference evidence="13" key="1">
    <citation type="submission" date="2017-10" db="EMBL/GenBank/DDBJ databases">
        <authorList>
            <person name="Kravchenko I.K."/>
            <person name="Grouzdev D.S."/>
        </authorList>
    </citation>
    <scope>NUCLEOTIDE SEQUENCE [LARGE SCALE GENOMIC DNA]</scope>
    <source>
        <strain evidence="13">B2</strain>
    </source>
</reference>
<dbReference type="GO" id="GO:0005391">
    <property type="term" value="F:P-type sodium:potassium-exchanging transporter activity"/>
    <property type="evidence" value="ECO:0007669"/>
    <property type="project" value="TreeGrafter"/>
</dbReference>
<keyword evidence="6" id="KW-0067">ATP-binding</keyword>
<keyword evidence="7" id="KW-1278">Translocase</keyword>
<feature type="transmembrane region" description="Helical" evidence="10">
    <location>
        <begin position="293"/>
        <end position="318"/>
    </location>
</feature>
<dbReference type="GO" id="GO:0005524">
    <property type="term" value="F:ATP binding"/>
    <property type="evidence" value="ECO:0007669"/>
    <property type="project" value="UniProtKB-KW"/>
</dbReference>
<keyword evidence="4 10" id="KW-0812">Transmembrane</keyword>
<dbReference type="InterPro" id="IPR050510">
    <property type="entry name" value="Cation_transp_ATPase_P-type"/>
</dbReference>
<dbReference type="Pfam" id="PF00690">
    <property type="entry name" value="Cation_ATPase_N"/>
    <property type="match status" value="1"/>
</dbReference>
<feature type="transmembrane region" description="Helical" evidence="10">
    <location>
        <begin position="71"/>
        <end position="93"/>
    </location>
</feature>
<accession>A0A2B8BIH3</accession>
<dbReference type="NCBIfam" id="TIGR01494">
    <property type="entry name" value="ATPase_P-type"/>
    <property type="match status" value="2"/>
</dbReference>
<evidence type="ECO:0000256" key="2">
    <source>
        <dbReference type="ARBA" id="ARBA00005675"/>
    </source>
</evidence>
<dbReference type="PANTHER" id="PTHR43294">
    <property type="entry name" value="SODIUM/POTASSIUM-TRANSPORTING ATPASE SUBUNIT ALPHA"/>
    <property type="match status" value="1"/>
</dbReference>
<dbReference type="OrthoDB" id="391538at2"/>
<dbReference type="GO" id="GO:0016887">
    <property type="term" value="F:ATP hydrolysis activity"/>
    <property type="evidence" value="ECO:0007669"/>
    <property type="project" value="InterPro"/>
</dbReference>
<sequence length="920" mass="96838">MPPLADTDPGVSAPYDRPAEVPWHALDAAEVATRLDSPADGLDSAEAAARLARFGPNRLTPPRRRPAWMRFVAQFHNLLIYVLLASGTVALLLRHWTDAGVIFGVVLVNALIGYIQEDKAEQALEAIRTLLSPQAVVLRDGHAVTLAAETLVPGDRVFLVSGDRVPADLRLDRTKGLLVQEAALTGESVPTAKSAAPVAADAALGDRGGMAYAGTMVVQGQGTGIVVATGDATEVGRIGHLLASVTTVATPLLVSMERFGRWLTGGILLLAAVTVLFGMLVHGEPWQDMVLTAVGLAVAAIPEGLPAVMTITMAVGVTRMARRNAIIRHLPAVEMLGSVRTICTDKTGTLTRNELLVTSIVTADTRYRAGGSGYAPEGEIGRGVNGDWRLVDPAGEPLLLDLARAALLCNDATLYRDPGGAWQLAGDPTDGALLALAMKAGLDPAGEATRYPRRDALPFESERQYMATLHHDHAGHGILVVKGAPERVLALCGRERRGDGTAPLDRAHWSAVTAELAGQGQRVLALAMRRTSVDLPELIAEDLIVEDPGEEGLELLGLCGLIDPPREEALVAVAACRQAGITVKMITGDHAATAAAIGRRFGLPDGVIGGPELDRLDESGFAAAAQANSVFARTTPEHKLRLIAALQAAGDTVAMTGDGVNDAPALKRADIGVAMGRNGTEAAKEVAAMVLADDNFASIVHAVEEGRTVYDNLRKTILFMLPTNGAQAVVILLAVLSGSILPITPVQILWVNMVTAVTLGLALAFEAPEPGVMARPPRPRDEPILTGRLVRRMLVVLALLVASSFGFFHFHRLQGDGIEEARTIAVNALVLGEIFFLLSARDLHGRAGLPSALAGSRPVWLSIAVMTLLQLAFTYAPPLQSLFGTAPVGVTAWAAMAAVGAALFVLMELEKRLSGSPTRP</sequence>
<name>A0A2B8BIH3_9PROT</name>
<feature type="transmembrane region" description="Helical" evidence="10">
    <location>
        <begin position="717"/>
        <end position="741"/>
    </location>
</feature>
<evidence type="ECO:0000256" key="8">
    <source>
        <dbReference type="ARBA" id="ARBA00022989"/>
    </source>
</evidence>
<dbReference type="GO" id="GO:1990573">
    <property type="term" value="P:potassium ion import across plasma membrane"/>
    <property type="evidence" value="ECO:0007669"/>
    <property type="project" value="TreeGrafter"/>
</dbReference>
<dbReference type="Pfam" id="PF00689">
    <property type="entry name" value="Cation_ATPase_C"/>
    <property type="match status" value="1"/>
</dbReference>
<dbReference type="Pfam" id="PF13246">
    <property type="entry name" value="Cation_ATPase"/>
    <property type="match status" value="1"/>
</dbReference>
<keyword evidence="3" id="KW-1003">Cell membrane</keyword>
<evidence type="ECO:0000256" key="10">
    <source>
        <dbReference type="SAM" id="Phobius"/>
    </source>
</evidence>
<dbReference type="GO" id="GO:0005886">
    <property type="term" value="C:plasma membrane"/>
    <property type="evidence" value="ECO:0007669"/>
    <property type="project" value="UniProtKB-SubCell"/>
</dbReference>
<dbReference type="SMART" id="SM00831">
    <property type="entry name" value="Cation_ATPase_N"/>
    <property type="match status" value="1"/>
</dbReference>
<evidence type="ECO:0000313" key="12">
    <source>
        <dbReference type="EMBL" id="PGH57027.1"/>
    </source>
</evidence>
<evidence type="ECO:0000256" key="7">
    <source>
        <dbReference type="ARBA" id="ARBA00022967"/>
    </source>
</evidence>
<dbReference type="EMBL" id="PDKW01000040">
    <property type="protein sequence ID" value="PGH57027.1"/>
    <property type="molecule type" value="Genomic_DNA"/>
</dbReference>
<feature type="transmembrane region" description="Helical" evidence="10">
    <location>
        <begin position="859"/>
        <end position="876"/>
    </location>
</feature>
<keyword evidence="9 10" id="KW-0472">Membrane</keyword>
<evidence type="ECO:0000256" key="6">
    <source>
        <dbReference type="ARBA" id="ARBA00022840"/>
    </source>
</evidence>
<feature type="transmembrane region" description="Helical" evidence="10">
    <location>
        <begin position="789"/>
        <end position="809"/>
    </location>
</feature>